<evidence type="ECO:0000256" key="1">
    <source>
        <dbReference type="SAM" id="MobiDB-lite"/>
    </source>
</evidence>
<dbReference type="AlphaFoldDB" id="A0A6G0RTR7"/>
<feature type="region of interest" description="Disordered" evidence="1">
    <location>
        <begin position="1"/>
        <end position="42"/>
    </location>
</feature>
<comment type="caution">
    <text evidence="2">The sequence shown here is derived from an EMBL/GenBank/DDBJ whole genome shotgun (WGS) entry which is preliminary data.</text>
</comment>
<organism evidence="2 3">
    <name type="scientific">Phytophthora fragariae</name>
    <dbReference type="NCBI Taxonomy" id="53985"/>
    <lineage>
        <taxon>Eukaryota</taxon>
        <taxon>Sar</taxon>
        <taxon>Stramenopiles</taxon>
        <taxon>Oomycota</taxon>
        <taxon>Peronosporomycetes</taxon>
        <taxon>Peronosporales</taxon>
        <taxon>Peronosporaceae</taxon>
        <taxon>Phytophthora</taxon>
    </lineage>
</organism>
<dbReference type="EMBL" id="QXFY01000540">
    <property type="protein sequence ID" value="KAE9341472.1"/>
    <property type="molecule type" value="Genomic_DNA"/>
</dbReference>
<evidence type="ECO:0000313" key="3">
    <source>
        <dbReference type="Proteomes" id="UP000486351"/>
    </source>
</evidence>
<accession>A0A6G0RTR7</accession>
<sequence>MEGPLPILGLSSALPMRRMPMRRMGKAEDKRTVPASNQHERS</sequence>
<proteinExistence type="predicted"/>
<gene>
    <name evidence="2" type="ORF">PF008_g10621</name>
</gene>
<evidence type="ECO:0000313" key="2">
    <source>
        <dbReference type="EMBL" id="KAE9341472.1"/>
    </source>
</evidence>
<protein>
    <submittedName>
        <fullName evidence="2">Uncharacterized protein</fullName>
    </submittedName>
</protein>
<name>A0A6G0RTR7_9STRA</name>
<feature type="compositionally biased region" description="Basic and acidic residues" evidence="1">
    <location>
        <begin position="25"/>
        <end position="42"/>
    </location>
</feature>
<reference evidence="2 3" key="1">
    <citation type="submission" date="2018-09" db="EMBL/GenBank/DDBJ databases">
        <title>Genomic investigation of the strawberry pathogen Phytophthora fragariae indicates pathogenicity is determined by transcriptional variation in three key races.</title>
        <authorList>
            <person name="Adams T.M."/>
            <person name="Armitage A.D."/>
            <person name="Sobczyk M.K."/>
            <person name="Bates H.J."/>
            <person name="Dunwell J.M."/>
            <person name="Nellist C.F."/>
            <person name="Harrison R.J."/>
        </authorList>
    </citation>
    <scope>NUCLEOTIDE SEQUENCE [LARGE SCALE GENOMIC DNA]</scope>
    <source>
        <strain evidence="2 3">NOV-77</strain>
    </source>
</reference>
<dbReference type="Proteomes" id="UP000486351">
    <property type="component" value="Unassembled WGS sequence"/>
</dbReference>